<dbReference type="GO" id="GO:0000175">
    <property type="term" value="F:3'-5'-RNA exonuclease activity"/>
    <property type="evidence" value="ECO:0007669"/>
    <property type="project" value="TreeGrafter"/>
</dbReference>
<reference evidence="5" key="1">
    <citation type="submission" date="2016-06" db="UniProtKB">
        <authorList>
            <consortium name="WormBaseParasite"/>
        </authorList>
    </citation>
    <scope>IDENTIFICATION</scope>
</reference>
<dbReference type="Gene3D" id="3.30.230.70">
    <property type="entry name" value="GHMP Kinase, N-terminal domain"/>
    <property type="match status" value="1"/>
</dbReference>
<dbReference type="InterPro" id="IPR001247">
    <property type="entry name" value="ExoRNase_PH_dom1"/>
</dbReference>
<accession>A0A183J8P2</accession>
<dbReference type="InterPro" id="IPR020568">
    <property type="entry name" value="Ribosomal_Su5_D2-typ_SF"/>
</dbReference>
<evidence type="ECO:0000313" key="3">
    <source>
        <dbReference type="EMBL" id="VDP46672.1"/>
    </source>
</evidence>
<evidence type="ECO:0000259" key="2">
    <source>
        <dbReference type="Pfam" id="PF01138"/>
    </source>
</evidence>
<proteinExistence type="predicted"/>
<dbReference type="AlphaFoldDB" id="A0A183J8P2"/>
<evidence type="ECO:0000313" key="4">
    <source>
        <dbReference type="Proteomes" id="UP000270296"/>
    </source>
</evidence>
<protein>
    <submittedName>
        <fullName evidence="5">RNase_PH domain-containing protein</fullName>
    </submittedName>
</protein>
<organism evidence="5">
    <name type="scientific">Soboliphyme baturini</name>
    <dbReference type="NCBI Taxonomy" id="241478"/>
    <lineage>
        <taxon>Eukaryota</taxon>
        <taxon>Metazoa</taxon>
        <taxon>Ecdysozoa</taxon>
        <taxon>Nematoda</taxon>
        <taxon>Enoplea</taxon>
        <taxon>Dorylaimia</taxon>
        <taxon>Dioctophymatida</taxon>
        <taxon>Dioctophymatoidea</taxon>
        <taxon>Soboliphymatidae</taxon>
        <taxon>Soboliphyme</taxon>
    </lineage>
</organism>
<keyword evidence="1" id="KW-0694">RNA-binding</keyword>
<sequence>MQARVLSLRAVARLSEYSAKVSLSGRTLVIEAGRLARLADGCAVAKFGETAVMVTAVSKAITSLPVPSFMPLTVNFQNKAAAVGRIPSNFLRREIGLSDAEILTARLIDRSIRPFFPKENASDCQVISDMHS</sequence>
<keyword evidence="4" id="KW-1185">Reference proteome</keyword>
<feature type="domain" description="Exoribonuclease phosphorolytic" evidence="2">
    <location>
        <begin position="25"/>
        <end position="128"/>
    </location>
</feature>
<evidence type="ECO:0000256" key="1">
    <source>
        <dbReference type="ARBA" id="ARBA00022884"/>
    </source>
</evidence>
<dbReference type="GO" id="GO:0000958">
    <property type="term" value="P:mitochondrial mRNA catabolic process"/>
    <property type="evidence" value="ECO:0007669"/>
    <property type="project" value="TreeGrafter"/>
</dbReference>
<dbReference type="GO" id="GO:0005829">
    <property type="term" value="C:cytosol"/>
    <property type="evidence" value="ECO:0007669"/>
    <property type="project" value="TreeGrafter"/>
</dbReference>
<dbReference type="GO" id="GO:0005739">
    <property type="term" value="C:mitochondrion"/>
    <property type="evidence" value="ECO:0007669"/>
    <property type="project" value="TreeGrafter"/>
</dbReference>
<dbReference type="PANTHER" id="PTHR11252:SF0">
    <property type="entry name" value="POLYRIBONUCLEOTIDE NUCLEOTIDYLTRANSFERASE 1, MITOCHONDRIAL"/>
    <property type="match status" value="1"/>
</dbReference>
<dbReference type="Proteomes" id="UP000270296">
    <property type="component" value="Unassembled WGS sequence"/>
</dbReference>
<dbReference type="InterPro" id="IPR027408">
    <property type="entry name" value="PNPase/RNase_PH_dom_sf"/>
</dbReference>
<name>A0A183J8P2_9BILA</name>
<dbReference type="EMBL" id="UZAM01017282">
    <property type="protein sequence ID" value="VDP46672.1"/>
    <property type="molecule type" value="Genomic_DNA"/>
</dbReference>
<dbReference type="OrthoDB" id="437922at2759"/>
<reference evidence="3 4" key="2">
    <citation type="submission" date="2018-11" db="EMBL/GenBank/DDBJ databases">
        <authorList>
            <consortium name="Pathogen Informatics"/>
        </authorList>
    </citation>
    <scope>NUCLEOTIDE SEQUENCE [LARGE SCALE GENOMIC DNA]</scope>
</reference>
<gene>
    <name evidence="3" type="ORF">SBAD_LOCUS12240</name>
</gene>
<dbReference type="SUPFAM" id="SSF54211">
    <property type="entry name" value="Ribosomal protein S5 domain 2-like"/>
    <property type="match status" value="1"/>
</dbReference>
<dbReference type="InterPro" id="IPR012162">
    <property type="entry name" value="PNPase"/>
</dbReference>
<dbReference type="PANTHER" id="PTHR11252">
    <property type="entry name" value="POLYRIBONUCLEOTIDE NUCLEOTIDYLTRANSFERASE"/>
    <property type="match status" value="1"/>
</dbReference>
<dbReference type="GO" id="GO:0003723">
    <property type="term" value="F:RNA binding"/>
    <property type="evidence" value="ECO:0007669"/>
    <property type="project" value="UniProtKB-KW"/>
</dbReference>
<dbReference type="GO" id="GO:0004654">
    <property type="term" value="F:polyribonucleotide nucleotidyltransferase activity"/>
    <property type="evidence" value="ECO:0007669"/>
    <property type="project" value="InterPro"/>
</dbReference>
<dbReference type="GO" id="GO:0000965">
    <property type="term" value="P:mitochondrial RNA 3'-end processing"/>
    <property type="evidence" value="ECO:0007669"/>
    <property type="project" value="TreeGrafter"/>
</dbReference>
<dbReference type="Pfam" id="PF01138">
    <property type="entry name" value="RNase_PH"/>
    <property type="match status" value="1"/>
</dbReference>
<evidence type="ECO:0000313" key="5">
    <source>
        <dbReference type="WBParaSite" id="SBAD_0001264501-mRNA-1"/>
    </source>
</evidence>
<dbReference type="WBParaSite" id="SBAD_0001264501-mRNA-1">
    <property type="protein sequence ID" value="SBAD_0001264501-mRNA-1"/>
    <property type="gene ID" value="SBAD_0001264501"/>
</dbReference>